<dbReference type="InterPro" id="IPR007692">
    <property type="entry name" value="DNA_helicase_DnaB"/>
</dbReference>
<evidence type="ECO:0000313" key="15">
    <source>
        <dbReference type="Proteomes" id="UP000003529"/>
    </source>
</evidence>
<keyword evidence="9" id="KW-0413">Isomerase</keyword>
<dbReference type="SUPFAM" id="SSF52540">
    <property type="entry name" value="P-loop containing nucleoside triphosphate hydrolases"/>
    <property type="match status" value="1"/>
</dbReference>
<dbReference type="CDD" id="cd00984">
    <property type="entry name" value="DnaB_C"/>
    <property type="match status" value="1"/>
</dbReference>
<dbReference type="GO" id="GO:0006269">
    <property type="term" value="P:DNA replication, synthesis of primer"/>
    <property type="evidence" value="ECO:0007669"/>
    <property type="project" value="UniProtKB-UniRule"/>
</dbReference>
<dbReference type="PROSITE" id="PS51199">
    <property type="entry name" value="SF4_HELICASE"/>
    <property type="match status" value="1"/>
</dbReference>
<evidence type="ECO:0000313" key="14">
    <source>
        <dbReference type="EMBL" id="EEP66150.1"/>
    </source>
</evidence>
<dbReference type="GO" id="GO:1990077">
    <property type="term" value="C:primosome complex"/>
    <property type="evidence" value="ECO:0007669"/>
    <property type="project" value="UniProtKB-UniRule"/>
</dbReference>
<dbReference type="HOGENOM" id="CLU_005373_0_0_9"/>
<sequence>MVNSFIHSGFIKGIIMDVRIPPHNLDAEKAVLGALLTNGSNSGAVVDTVTSILKSEDFYRDAHRIIYDAILEIVHANKTADFITVGEELDRRKRLDAVGGLAYITSLANESVSYNVEEHAKIISEKAQLRRLIDAGNKIVGMTYAGEDEPTAILNKAEQMVLDVSGQTQSESSFAPIGEVVLSNLDKLNALQQHDGAITGVPTGFKDVDHVFNGLQKSDLILVAARPAMGKTAFTLNIAQNVTMLYDKTVAFFSLEMGKEQLVGRILSSVAGVSSEKLRRANMDPTDWEKVIAAADRMSKSKLFIDDTPGLTVQDMRSKLRRLKVEHGLDLVIVDYIQLMQGRNSGKGSENRQQEVSEISRNLKLIAREFNVPLIALSQLSRSVESRPDKRPVLSDLRESGSLEQDADIVIFLYRDKYYDENSEKGDNAEVLIRKHRNGSVGTVELQFIGELTQFRDVEFRDMGPEQ</sequence>
<dbReference type="GO" id="GO:0042802">
    <property type="term" value="F:identical protein binding"/>
    <property type="evidence" value="ECO:0007669"/>
    <property type="project" value="UniProtKB-ARBA"/>
</dbReference>
<keyword evidence="7 12" id="KW-0067">ATP-binding</keyword>
<accession>C4FMK1</accession>
<gene>
    <name evidence="14" type="primary">dnaB</name>
    <name evidence="14" type="ORF">VEIDISOL_00214</name>
</gene>
<dbReference type="Proteomes" id="UP000003529">
    <property type="component" value="Unassembled WGS sequence"/>
</dbReference>
<evidence type="ECO:0000256" key="6">
    <source>
        <dbReference type="ARBA" id="ARBA00022806"/>
    </source>
</evidence>
<dbReference type="Gene3D" id="3.40.50.300">
    <property type="entry name" value="P-loop containing nucleotide triphosphate hydrolases"/>
    <property type="match status" value="1"/>
</dbReference>
<keyword evidence="4 12" id="KW-0547">Nucleotide-binding</keyword>
<evidence type="ECO:0000256" key="11">
    <source>
        <dbReference type="NCBIfam" id="TIGR00665"/>
    </source>
</evidence>
<name>C4FMK1_9FIRM</name>
<dbReference type="InterPro" id="IPR016136">
    <property type="entry name" value="DNA_helicase_N/primase_C"/>
</dbReference>
<comment type="caution">
    <text evidence="14">The sequence shown here is derived from an EMBL/GenBank/DDBJ whole genome shotgun (WGS) entry which is preliminary data.</text>
</comment>
<comment type="function">
    <text evidence="12">The main replicative DNA helicase, it participates in initiation and elongation during chromosome replication. Travels ahead of the DNA replisome, separating dsDNA into templates for DNA synthesis. A processive ATP-dependent 5'-3' DNA helicase it has DNA-dependent ATPase activity.</text>
</comment>
<evidence type="ECO:0000256" key="7">
    <source>
        <dbReference type="ARBA" id="ARBA00022840"/>
    </source>
</evidence>
<evidence type="ECO:0000256" key="8">
    <source>
        <dbReference type="ARBA" id="ARBA00023125"/>
    </source>
</evidence>
<evidence type="ECO:0000256" key="4">
    <source>
        <dbReference type="ARBA" id="ARBA00022741"/>
    </source>
</evidence>
<evidence type="ECO:0000256" key="9">
    <source>
        <dbReference type="ARBA" id="ARBA00023235"/>
    </source>
</evidence>
<evidence type="ECO:0000256" key="1">
    <source>
        <dbReference type="ARBA" id="ARBA00008428"/>
    </source>
</evidence>
<feature type="domain" description="SF4 helicase" evidence="13">
    <location>
        <begin position="194"/>
        <end position="462"/>
    </location>
</feature>
<comment type="catalytic activity">
    <reaction evidence="10 12">
        <text>ATP + H2O = ADP + phosphate + H(+)</text>
        <dbReference type="Rhea" id="RHEA:13065"/>
        <dbReference type="ChEBI" id="CHEBI:15377"/>
        <dbReference type="ChEBI" id="CHEBI:15378"/>
        <dbReference type="ChEBI" id="CHEBI:30616"/>
        <dbReference type="ChEBI" id="CHEBI:43474"/>
        <dbReference type="ChEBI" id="CHEBI:456216"/>
        <dbReference type="EC" id="5.6.2.3"/>
    </reaction>
</comment>
<dbReference type="InterPro" id="IPR036185">
    <property type="entry name" value="DNA_heli_DnaB-like_N_sf"/>
</dbReference>
<evidence type="ECO:0000256" key="5">
    <source>
        <dbReference type="ARBA" id="ARBA00022801"/>
    </source>
</evidence>
<dbReference type="AlphaFoldDB" id="C4FMK1"/>
<dbReference type="NCBIfam" id="TIGR00665">
    <property type="entry name" value="DnaB"/>
    <property type="match status" value="1"/>
</dbReference>
<evidence type="ECO:0000256" key="3">
    <source>
        <dbReference type="ARBA" id="ARBA00022705"/>
    </source>
</evidence>
<dbReference type="GO" id="GO:0005524">
    <property type="term" value="F:ATP binding"/>
    <property type="evidence" value="ECO:0007669"/>
    <property type="project" value="UniProtKB-UniRule"/>
</dbReference>
<dbReference type="Gene3D" id="1.10.860.10">
    <property type="entry name" value="DNAb Helicase, Chain A"/>
    <property type="match status" value="1"/>
</dbReference>
<dbReference type="Pfam" id="PF03796">
    <property type="entry name" value="DnaB_C"/>
    <property type="match status" value="1"/>
</dbReference>
<dbReference type="InterPro" id="IPR027417">
    <property type="entry name" value="P-loop_NTPase"/>
</dbReference>
<dbReference type="GO" id="GO:0005829">
    <property type="term" value="C:cytosol"/>
    <property type="evidence" value="ECO:0007669"/>
    <property type="project" value="TreeGrafter"/>
</dbReference>
<dbReference type="InterPro" id="IPR007694">
    <property type="entry name" value="DNA_helicase_DnaB-like_C"/>
</dbReference>
<dbReference type="GO" id="GO:0003677">
    <property type="term" value="F:DNA binding"/>
    <property type="evidence" value="ECO:0007669"/>
    <property type="project" value="UniProtKB-UniRule"/>
</dbReference>
<keyword evidence="15" id="KW-1185">Reference proteome</keyword>
<dbReference type="PANTHER" id="PTHR30153:SF2">
    <property type="entry name" value="REPLICATIVE DNA HELICASE"/>
    <property type="match status" value="1"/>
</dbReference>
<protein>
    <recommendedName>
        <fullName evidence="11 12">Replicative DNA helicase</fullName>
        <ecNumber evidence="11 12">5.6.2.3</ecNumber>
    </recommendedName>
</protein>
<dbReference type="InterPro" id="IPR007693">
    <property type="entry name" value="DNA_helicase_DnaB-like_N"/>
</dbReference>
<evidence type="ECO:0000256" key="12">
    <source>
        <dbReference type="RuleBase" id="RU362085"/>
    </source>
</evidence>
<evidence type="ECO:0000259" key="13">
    <source>
        <dbReference type="PROSITE" id="PS51199"/>
    </source>
</evidence>
<dbReference type="GO" id="GO:0016887">
    <property type="term" value="F:ATP hydrolysis activity"/>
    <property type="evidence" value="ECO:0007669"/>
    <property type="project" value="RHEA"/>
</dbReference>
<dbReference type="eggNOG" id="COG0305">
    <property type="taxonomic scope" value="Bacteria"/>
</dbReference>
<dbReference type="PANTHER" id="PTHR30153">
    <property type="entry name" value="REPLICATIVE DNA HELICASE DNAB"/>
    <property type="match status" value="1"/>
</dbReference>
<dbReference type="SUPFAM" id="SSF48024">
    <property type="entry name" value="N-terminal domain of DnaB helicase"/>
    <property type="match status" value="1"/>
</dbReference>
<evidence type="ECO:0000256" key="10">
    <source>
        <dbReference type="ARBA" id="ARBA00048954"/>
    </source>
</evidence>
<comment type="similarity">
    <text evidence="1 12">Belongs to the helicase family. DnaB subfamily.</text>
</comment>
<dbReference type="FunFam" id="3.40.50.300:FF:000076">
    <property type="entry name" value="Replicative DNA helicase"/>
    <property type="match status" value="1"/>
</dbReference>
<keyword evidence="6 12" id="KW-0347">Helicase</keyword>
<organism evidence="14 15">
    <name type="scientific">Veillonella dispar ATCC 17748</name>
    <dbReference type="NCBI Taxonomy" id="546273"/>
    <lineage>
        <taxon>Bacteria</taxon>
        <taxon>Bacillati</taxon>
        <taxon>Bacillota</taxon>
        <taxon>Negativicutes</taxon>
        <taxon>Veillonellales</taxon>
        <taxon>Veillonellaceae</taxon>
        <taxon>Veillonella</taxon>
    </lineage>
</organism>
<dbReference type="NCBIfam" id="NF004384">
    <property type="entry name" value="PRK05748.1"/>
    <property type="match status" value="1"/>
</dbReference>
<dbReference type="EMBL" id="ACIK02000004">
    <property type="protein sequence ID" value="EEP66150.1"/>
    <property type="molecule type" value="Genomic_DNA"/>
</dbReference>
<reference evidence="14" key="1">
    <citation type="submission" date="2009-04" db="EMBL/GenBank/DDBJ databases">
        <authorList>
            <person name="Weinstock G."/>
            <person name="Sodergren E."/>
            <person name="Clifton S."/>
            <person name="Fulton L."/>
            <person name="Fulton B."/>
            <person name="Courtney L."/>
            <person name="Fronick C."/>
            <person name="Harrison M."/>
            <person name="Strong C."/>
            <person name="Farmer C."/>
            <person name="Delahaunty K."/>
            <person name="Markovic C."/>
            <person name="Hall O."/>
            <person name="Minx P."/>
            <person name="Tomlinson C."/>
            <person name="Mitreva M."/>
            <person name="Nelson J."/>
            <person name="Hou S."/>
            <person name="Wollam A."/>
            <person name="Pepin K.H."/>
            <person name="Johnson M."/>
            <person name="Bhonagiri V."/>
            <person name="Nash W.E."/>
            <person name="Warren W."/>
            <person name="Chinwalla A."/>
            <person name="Mardis E.R."/>
            <person name="Wilson R.K."/>
        </authorList>
    </citation>
    <scope>NUCLEOTIDE SEQUENCE [LARGE SCALE GENOMIC DNA]</scope>
    <source>
        <strain evidence="14">ATCC 17748</strain>
    </source>
</reference>
<keyword evidence="3 12" id="KW-0235">DNA replication</keyword>
<keyword evidence="2 12" id="KW-0639">Primosome</keyword>
<dbReference type="Pfam" id="PF00772">
    <property type="entry name" value="DnaB"/>
    <property type="match status" value="1"/>
</dbReference>
<keyword evidence="8 12" id="KW-0238">DNA-binding</keyword>
<keyword evidence="5 12" id="KW-0378">Hydrolase</keyword>
<evidence type="ECO:0000256" key="2">
    <source>
        <dbReference type="ARBA" id="ARBA00022515"/>
    </source>
</evidence>
<dbReference type="EC" id="5.6.2.3" evidence="11 12"/>
<dbReference type="GO" id="GO:0043139">
    <property type="term" value="F:5'-3' DNA helicase activity"/>
    <property type="evidence" value="ECO:0007669"/>
    <property type="project" value="UniProtKB-EC"/>
</dbReference>
<proteinExistence type="inferred from homology"/>